<dbReference type="InterPro" id="IPR037401">
    <property type="entry name" value="SnoaL-like"/>
</dbReference>
<sequence length="153" mass="17376">MRNIMDFDPLAGIQRFYDAENQFVSAAPSERDISVMLAELDPDVVVDVPESLPHGGVWRGHEGFTRLFDAVTEHWQEFEVVYNGAKWHQIDDRRILTEGRLHGVLRADGLLVDMPVASIFTFTGRGLSRLDHFYKDTAAIVAPRLARANERCH</sequence>
<reference evidence="2 3" key="1">
    <citation type="submission" date="2019-03" db="EMBL/GenBank/DDBJ databases">
        <title>Draft genome sequences of novel Actinobacteria.</title>
        <authorList>
            <person name="Sahin N."/>
            <person name="Ay H."/>
            <person name="Saygin H."/>
        </authorList>
    </citation>
    <scope>NUCLEOTIDE SEQUENCE [LARGE SCALE GENOMIC DNA]</scope>
    <source>
        <strain evidence="2 3">DSM 45347</strain>
    </source>
</reference>
<dbReference type="InterPro" id="IPR032710">
    <property type="entry name" value="NTF2-like_dom_sf"/>
</dbReference>
<accession>A0A4R4PAA9</accession>
<dbReference type="Gene3D" id="3.10.450.50">
    <property type="match status" value="1"/>
</dbReference>
<dbReference type="OrthoDB" id="3574881at2"/>
<protein>
    <submittedName>
        <fullName evidence="2">Nuclear transport factor 2 family protein</fullName>
    </submittedName>
</protein>
<dbReference type="EMBL" id="SMJW01000011">
    <property type="protein sequence ID" value="TDC19285.1"/>
    <property type="molecule type" value="Genomic_DNA"/>
</dbReference>
<comment type="caution">
    <text evidence="2">The sequence shown here is derived from an EMBL/GenBank/DDBJ whole genome shotgun (WGS) entry which is preliminary data.</text>
</comment>
<proteinExistence type="predicted"/>
<dbReference type="SUPFAM" id="SSF54427">
    <property type="entry name" value="NTF2-like"/>
    <property type="match status" value="1"/>
</dbReference>
<evidence type="ECO:0000313" key="2">
    <source>
        <dbReference type="EMBL" id="TDC19285.1"/>
    </source>
</evidence>
<evidence type="ECO:0000313" key="3">
    <source>
        <dbReference type="Proteomes" id="UP000295431"/>
    </source>
</evidence>
<dbReference type="Pfam" id="PF12680">
    <property type="entry name" value="SnoaL_2"/>
    <property type="match status" value="1"/>
</dbReference>
<evidence type="ECO:0000259" key="1">
    <source>
        <dbReference type="Pfam" id="PF12680"/>
    </source>
</evidence>
<organism evidence="2 3">
    <name type="scientific">Actinomadura bangladeshensis</name>
    <dbReference type="NCBI Taxonomy" id="453573"/>
    <lineage>
        <taxon>Bacteria</taxon>
        <taxon>Bacillati</taxon>
        <taxon>Actinomycetota</taxon>
        <taxon>Actinomycetes</taxon>
        <taxon>Streptosporangiales</taxon>
        <taxon>Thermomonosporaceae</taxon>
        <taxon>Actinomadura</taxon>
    </lineage>
</organism>
<dbReference type="AlphaFoldDB" id="A0A4R4PAA9"/>
<keyword evidence="3" id="KW-1185">Reference proteome</keyword>
<name>A0A4R4PAA9_9ACTN</name>
<feature type="domain" description="SnoaL-like" evidence="1">
    <location>
        <begin position="14"/>
        <end position="124"/>
    </location>
</feature>
<gene>
    <name evidence="2" type="ORF">E1284_04205</name>
</gene>
<dbReference type="Proteomes" id="UP000295431">
    <property type="component" value="Unassembled WGS sequence"/>
</dbReference>